<protein>
    <recommendedName>
        <fullName evidence="4">YpzI family protein</fullName>
    </recommendedName>
</protein>
<organism evidence="2 3">
    <name type="scientific">Bacillus pumilus (strain SAFR-032)</name>
    <dbReference type="NCBI Taxonomy" id="315750"/>
    <lineage>
        <taxon>Bacteria</taxon>
        <taxon>Bacillati</taxon>
        <taxon>Bacillota</taxon>
        <taxon>Bacilli</taxon>
        <taxon>Bacillales</taxon>
        <taxon>Bacillaceae</taxon>
        <taxon>Bacillus</taxon>
    </lineage>
</organism>
<name>A8FEM2_BACP2</name>
<reference evidence="2 3" key="1">
    <citation type="journal article" date="2007" name="PLoS ONE">
        <title>Paradoxical DNA repair and peroxide resistance gene conservation in Bacillus pumilus SAFR-032.</title>
        <authorList>
            <person name="Gioia J."/>
            <person name="Yerrapragada S."/>
            <person name="Qin X."/>
            <person name="Jiang H."/>
            <person name="Igboeli O.C."/>
            <person name="Muzny D."/>
            <person name="Dugan-Rocha S."/>
            <person name="Ding Y."/>
            <person name="Hawes A."/>
            <person name="Liu W."/>
            <person name="Perez L."/>
            <person name="Kovar C."/>
            <person name="Dinh H."/>
            <person name="Lee S."/>
            <person name="Nazareth L."/>
            <person name="Blyth P."/>
            <person name="Holder M."/>
            <person name="Buhay C."/>
            <person name="Tirumalai M.R."/>
            <person name="Liu Y."/>
            <person name="Dasgupta I."/>
            <person name="Bokhetache L."/>
            <person name="Fujita M."/>
            <person name="Karouia F."/>
            <person name="Eswara Moorthy P."/>
            <person name="Siefert J."/>
            <person name="Uzman A."/>
            <person name="Buzumbo P."/>
            <person name="Verma A."/>
            <person name="Zwiya H."/>
            <person name="McWilliams B.D."/>
            <person name="Olowu A."/>
            <person name="Clinkenbeard K.D."/>
            <person name="Newcombe D."/>
            <person name="Golebiewski L."/>
            <person name="Petrosino J.F."/>
            <person name="Nicholson W.L."/>
            <person name="Fox G.E."/>
            <person name="Venkateswaran K."/>
            <person name="Highlander S.K."/>
            <person name="Weinstock G.M."/>
        </authorList>
    </citation>
    <scope>NUCLEOTIDE SEQUENCE [LARGE SCALE GENOMIC DNA]</scope>
    <source>
        <strain evidence="2 3">SAFR-032</strain>
    </source>
</reference>
<dbReference type="AlphaFoldDB" id="A8FEM2"/>
<feature type="region of interest" description="Disordered" evidence="1">
    <location>
        <begin position="1"/>
        <end position="59"/>
    </location>
</feature>
<dbReference type="EMBL" id="CP000813">
    <property type="protein sequence ID" value="ABV62689.1"/>
    <property type="molecule type" value="Genomic_DNA"/>
</dbReference>
<dbReference type="STRING" id="315750.BPUM_2019"/>
<dbReference type="Proteomes" id="UP000001355">
    <property type="component" value="Chromosome"/>
</dbReference>
<dbReference type="eggNOG" id="ENOG5033BFI">
    <property type="taxonomic scope" value="Bacteria"/>
</dbReference>
<keyword evidence="3" id="KW-1185">Reference proteome</keyword>
<dbReference type="HOGENOM" id="CLU_202979_0_0_9"/>
<reference evidence="2 3" key="2">
    <citation type="journal article" date="2013" name="Extremophiles">
        <title>An ICEBs1-like element may be associated with the extreme radiation and desiccation resistance of Bacillus pumilus SAFR-032 spores.</title>
        <authorList>
            <person name="Tirumalai M.R."/>
            <person name="Fox G.E."/>
        </authorList>
    </citation>
    <scope>NUCLEOTIDE SEQUENCE [LARGE SCALE GENOMIC DNA]</scope>
    <source>
        <strain evidence="2 3">SAFR-032</strain>
    </source>
</reference>
<proteinExistence type="predicted"/>
<dbReference type="InterPro" id="IPR025414">
    <property type="entry name" value="YpzI-like"/>
</dbReference>
<accession>A8FEM2</accession>
<reference evidence="2 3" key="3">
    <citation type="journal article" date="2013" name="PLoS ONE">
        <title>Candidate genes that may be responsible for the unusual resistances exhibited by Bacillus pumilus SAFR-032 spores.</title>
        <authorList>
            <person name="Tirumalai M.R."/>
            <person name="Rastogi R."/>
            <person name="Zamani N."/>
            <person name="O'Bryant Williams E."/>
            <person name="Allen S."/>
            <person name="Diouf F."/>
            <person name="Kwende S."/>
            <person name="Weinstock G.M."/>
            <person name="Venkateswaran K.J."/>
            <person name="Fox G.E."/>
        </authorList>
    </citation>
    <scope>NUCLEOTIDE SEQUENCE [LARGE SCALE GENOMIC DNA]</scope>
    <source>
        <strain evidence="2 3">SAFR-032</strain>
    </source>
</reference>
<gene>
    <name evidence="2" type="ordered locus">BPUM_2019</name>
</gene>
<evidence type="ECO:0008006" key="4">
    <source>
        <dbReference type="Google" id="ProtNLM"/>
    </source>
</evidence>
<feature type="compositionally biased region" description="Basic and acidic residues" evidence="1">
    <location>
        <begin position="18"/>
        <end position="40"/>
    </location>
</feature>
<sequence>MKKTRGDTLMDEEGCMMGRDRQEKRLKASKRVESDRDQSIHYKGATALEGPDSARKRNQ</sequence>
<evidence type="ECO:0000313" key="2">
    <source>
        <dbReference type="EMBL" id="ABV62689.1"/>
    </source>
</evidence>
<dbReference type="Pfam" id="PF14140">
    <property type="entry name" value="YpzI"/>
    <property type="match status" value="1"/>
</dbReference>
<dbReference type="KEGG" id="bpu:BPUM_2019"/>
<evidence type="ECO:0000313" key="3">
    <source>
        <dbReference type="Proteomes" id="UP000001355"/>
    </source>
</evidence>
<evidence type="ECO:0000256" key="1">
    <source>
        <dbReference type="SAM" id="MobiDB-lite"/>
    </source>
</evidence>